<dbReference type="PANTHER" id="PTHR34989">
    <property type="entry name" value="PROTEIN HDED"/>
    <property type="match status" value="1"/>
</dbReference>
<feature type="transmembrane region" description="Helical" evidence="1">
    <location>
        <begin position="12"/>
        <end position="29"/>
    </location>
</feature>
<feature type="transmembrane region" description="Helical" evidence="1">
    <location>
        <begin position="125"/>
        <end position="145"/>
    </location>
</feature>
<dbReference type="EMBL" id="AZCV01000001">
    <property type="protein sequence ID" value="KRK38781.1"/>
    <property type="molecule type" value="Genomic_DNA"/>
</dbReference>
<reference evidence="2 3" key="1">
    <citation type="journal article" date="2015" name="Genome Announc.">
        <title>Expanding the biotechnology potential of lactobacilli through comparative genomics of 213 strains and associated genera.</title>
        <authorList>
            <person name="Sun Z."/>
            <person name="Harris H.M."/>
            <person name="McCann A."/>
            <person name="Guo C."/>
            <person name="Argimon S."/>
            <person name="Zhang W."/>
            <person name="Yang X."/>
            <person name="Jeffery I.B."/>
            <person name="Cooney J.C."/>
            <person name="Kagawa T.F."/>
            <person name="Liu W."/>
            <person name="Song Y."/>
            <person name="Salvetti E."/>
            <person name="Wrobel A."/>
            <person name="Rasinkangas P."/>
            <person name="Parkhill J."/>
            <person name="Rea M.C."/>
            <person name="O'Sullivan O."/>
            <person name="Ritari J."/>
            <person name="Douillard F.P."/>
            <person name="Paul Ross R."/>
            <person name="Yang R."/>
            <person name="Briner A.E."/>
            <person name="Felis G.E."/>
            <person name="de Vos W.M."/>
            <person name="Barrangou R."/>
            <person name="Klaenhammer T.R."/>
            <person name="Caufield P.W."/>
            <person name="Cui Y."/>
            <person name="Zhang H."/>
            <person name="O'Toole P.W."/>
        </authorList>
    </citation>
    <scope>NUCLEOTIDE SEQUENCE [LARGE SCALE GENOMIC DNA]</scope>
    <source>
        <strain evidence="2 3">DSM 20534</strain>
    </source>
</reference>
<feature type="transmembrane region" description="Helical" evidence="1">
    <location>
        <begin position="94"/>
        <end position="118"/>
    </location>
</feature>
<keyword evidence="1" id="KW-1133">Transmembrane helix</keyword>
<feature type="transmembrane region" description="Helical" evidence="1">
    <location>
        <begin position="35"/>
        <end position="57"/>
    </location>
</feature>
<dbReference type="PATRIC" id="fig|1423722.3.peg.482"/>
<evidence type="ECO:0000313" key="2">
    <source>
        <dbReference type="EMBL" id="KRK38781.1"/>
    </source>
</evidence>
<dbReference type="InterPro" id="IPR052712">
    <property type="entry name" value="Acid_resist_chaperone_HdeD"/>
</dbReference>
<dbReference type="Proteomes" id="UP000050909">
    <property type="component" value="Unassembled WGS sequence"/>
</dbReference>
<dbReference type="InterPro" id="IPR005325">
    <property type="entry name" value="DUF308_memb"/>
</dbReference>
<keyword evidence="1" id="KW-0472">Membrane</keyword>
<feature type="transmembrane region" description="Helical" evidence="1">
    <location>
        <begin position="69"/>
        <end position="88"/>
    </location>
</feature>
<dbReference type="Pfam" id="PF03729">
    <property type="entry name" value="DUF308"/>
    <property type="match status" value="2"/>
</dbReference>
<feature type="transmembrane region" description="Helical" evidence="1">
    <location>
        <begin position="151"/>
        <end position="175"/>
    </location>
</feature>
<name>A0A0R1GWP7_9LACO</name>
<keyword evidence="3" id="KW-1185">Reference proteome</keyword>
<accession>A0A0R1GWP7</accession>
<comment type="caution">
    <text evidence="2">The sequence shown here is derived from an EMBL/GenBank/DDBJ whole genome shotgun (WGS) entry which is preliminary data.</text>
</comment>
<organism evidence="2 3">
    <name type="scientific">Amylolactobacillus amylotrophicus DSM 20534</name>
    <dbReference type="NCBI Taxonomy" id="1423722"/>
    <lineage>
        <taxon>Bacteria</taxon>
        <taxon>Bacillati</taxon>
        <taxon>Bacillota</taxon>
        <taxon>Bacilli</taxon>
        <taxon>Lactobacillales</taxon>
        <taxon>Lactobacillaceae</taxon>
        <taxon>Amylolactobacillus</taxon>
    </lineage>
</organism>
<evidence type="ECO:0008006" key="4">
    <source>
        <dbReference type="Google" id="ProtNLM"/>
    </source>
</evidence>
<gene>
    <name evidence="2" type="ORF">FC62_GL000473</name>
</gene>
<evidence type="ECO:0000313" key="3">
    <source>
        <dbReference type="Proteomes" id="UP000050909"/>
    </source>
</evidence>
<sequence length="178" mass="19994">MYTQQRQSRFDWGQFISGVIFLLAGFFMMRHQGVALRSLVLVFGIGSIIQGIVWLASYSSFRDLFRESWVTLISGIVDLVVGLLFLFYGDFGALTIAILFSIWFLTDSVIGLVFSFHLRDISAPLFLLSLVLNIFSLIVALLMLMNPVVSAMTLVLLVAIYLIIYGVNNVIVSFAHRL</sequence>
<protein>
    <recommendedName>
        <fullName evidence="4">Integral membrane protein</fullName>
    </recommendedName>
</protein>
<keyword evidence="1" id="KW-0812">Transmembrane</keyword>
<dbReference type="GO" id="GO:0005886">
    <property type="term" value="C:plasma membrane"/>
    <property type="evidence" value="ECO:0007669"/>
    <property type="project" value="TreeGrafter"/>
</dbReference>
<proteinExistence type="predicted"/>
<evidence type="ECO:0000256" key="1">
    <source>
        <dbReference type="SAM" id="Phobius"/>
    </source>
</evidence>
<dbReference type="RefSeq" id="WP_054745938.1">
    <property type="nucleotide sequence ID" value="NZ_AZCV01000001.1"/>
</dbReference>
<dbReference type="AlphaFoldDB" id="A0A0R1GWP7"/>
<dbReference type="PANTHER" id="PTHR34989:SF1">
    <property type="entry name" value="PROTEIN HDED"/>
    <property type="match status" value="1"/>
</dbReference>